<sequence>MQEHLCSTDVLKCYELLLEFPSIACRHFENTYSLSSYSLAARMSLLIVLSRDIRSASSIPTKQCDCSLERDYHCCSYFLSVWCYRCLSSKVHRKEGKQGLWVLGTSNANLGLWPLPFACKLFPFDTINLSSHS</sequence>
<proteinExistence type="predicted"/>
<reference evidence="1" key="1">
    <citation type="submission" date="2022-12" db="EMBL/GenBank/DDBJ databases">
        <authorList>
            <person name="Alioto T."/>
            <person name="Alioto T."/>
            <person name="Gomez Garrido J."/>
        </authorList>
    </citation>
    <scope>NUCLEOTIDE SEQUENCE</scope>
</reference>
<keyword evidence="2" id="KW-1185">Reference proteome</keyword>
<organism evidence="1 2">
    <name type="scientific">Podarcis lilfordi</name>
    <name type="common">Lilford's wall lizard</name>
    <dbReference type="NCBI Taxonomy" id="74358"/>
    <lineage>
        <taxon>Eukaryota</taxon>
        <taxon>Metazoa</taxon>
        <taxon>Chordata</taxon>
        <taxon>Craniata</taxon>
        <taxon>Vertebrata</taxon>
        <taxon>Euteleostomi</taxon>
        <taxon>Lepidosauria</taxon>
        <taxon>Squamata</taxon>
        <taxon>Bifurcata</taxon>
        <taxon>Unidentata</taxon>
        <taxon>Episquamata</taxon>
        <taxon>Laterata</taxon>
        <taxon>Lacertibaenia</taxon>
        <taxon>Lacertidae</taxon>
        <taxon>Podarcis</taxon>
    </lineage>
</organism>
<name>A0AA35P4T6_9SAUR</name>
<evidence type="ECO:0000313" key="2">
    <source>
        <dbReference type="Proteomes" id="UP001178461"/>
    </source>
</evidence>
<dbReference type="Proteomes" id="UP001178461">
    <property type="component" value="Chromosome 5"/>
</dbReference>
<protein>
    <submittedName>
        <fullName evidence="1">Uncharacterized protein</fullName>
    </submittedName>
</protein>
<dbReference type="EMBL" id="OX395130">
    <property type="protein sequence ID" value="CAI5775646.1"/>
    <property type="molecule type" value="Genomic_DNA"/>
</dbReference>
<accession>A0AA35P4T6</accession>
<evidence type="ECO:0000313" key="1">
    <source>
        <dbReference type="EMBL" id="CAI5775646.1"/>
    </source>
</evidence>
<dbReference type="AlphaFoldDB" id="A0AA35P4T6"/>
<gene>
    <name evidence="1" type="ORF">PODLI_1B025559</name>
</gene>